<gene>
    <name evidence="1" type="ORF">NCTC12965_03521</name>
</gene>
<organism evidence="1">
    <name type="scientific">Serratia fonticola</name>
    <dbReference type="NCBI Taxonomy" id="47917"/>
    <lineage>
        <taxon>Bacteria</taxon>
        <taxon>Pseudomonadati</taxon>
        <taxon>Pseudomonadota</taxon>
        <taxon>Gammaproteobacteria</taxon>
        <taxon>Enterobacterales</taxon>
        <taxon>Yersiniaceae</taxon>
        <taxon>Serratia</taxon>
    </lineage>
</organism>
<proteinExistence type="predicted"/>
<evidence type="ECO:0000313" key="1">
    <source>
        <dbReference type="EMBL" id="VTR33667.1"/>
    </source>
</evidence>
<name>A0A4U9ULK3_SERFO</name>
<protein>
    <submittedName>
        <fullName evidence="1">Uncharacterized protein</fullName>
    </submittedName>
</protein>
<accession>A0A4U9ULK3</accession>
<reference evidence="1" key="1">
    <citation type="submission" date="2019-05" db="EMBL/GenBank/DDBJ databases">
        <authorList>
            <consortium name="Pathogen Informatics"/>
        </authorList>
    </citation>
    <scope>NUCLEOTIDE SEQUENCE [LARGE SCALE GENOMIC DNA]</scope>
    <source>
        <strain evidence="1">NCTC12965</strain>
    </source>
</reference>
<sequence length="105" mass="11773">MTSVRGATHHFQVMLYLQGNRNCHFQSKQHRLGCHARCTRMLCRLLRQVRDMDKAALHRLLPAQAVQQTVHHMVADIGPAVCDTEAGMPASRIAFTTALIGKVLK</sequence>
<dbReference type="AlphaFoldDB" id="A0A4U9ULK3"/>
<dbReference type="EMBL" id="CABEEZ010000073">
    <property type="protein sequence ID" value="VTR33667.1"/>
    <property type="molecule type" value="Genomic_DNA"/>
</dbReference>